<dbReference type="RefSeq" id="WP_085770075.1">
    <property type="nucleotide sequence ID" value="NZ_AP027149.1"/>
</dbReference>
<protein>
    <submittedName>
        <fullName evidence="1">Alpha/beta hydrolase</fullName>
    </submittedName>
</protein>
<dbReference type="Gene3D" id="3.40.50.1820">
    <property type="entry name" value="alpha/beta hydrolase"/>
    <property type="match status" value="1"/>
</dbReference>
<dbReference type="InterPro" id="IPR029058">
    <property type="entry name" value="AB_hydrolase_fold"/>
</dbReference>
<dbReference type="EMBL" id="CP019948">
    <property type="protein sequence ID" value="ARN80019.1"/>
    <property type="molecule type" value="Genomic_DNA"/>
</dbReference>
<dbReference type="KEGG" id="mbry:B1812_01790"/>
<sequence length="182" mass="19892">MRASEADILIVPGWDDSPPDHWQSRWQQKLSSARRIEQRDFSRPVLAEWRPAIERAVEECARPVVIVAHSLGVLATLHAAGRVGEKIGGAFLVAPPSDRAIRETPQIDENFLPYPRQRLPFKAALVGSEDDPFADPGFARELAEAIGAKYLDAGASGHINVASGHGPWPEGSMAFAHFLAEL</sequence>
<gene>
    <name evidence="1" type="ORF">B1812_01790</name>
</gene>
<organism evidence="1 2">
    <name type="scientific">Methylocystis bryophila</name>
    <dbReference type="NCBI Taxonomy" id="655015"/>
    <lineage>
        <taxon>Bacteria</taxon>
        <taxon>Pseudomonadati</taxon>
        <taxon>Pseudomonadota</taxon>
        <taxon>Alphaproteobacteria</taxon>
        <taxon>Hyphomicrobiales</taxon>
        <taxon>Methylocystaceae</taxon>
        <taxon>Methylocystis</taxon>
    </lineage>
</organism>
<dbReference type="Pfam" id="PF06821">
    <property type="entry name" value="Ser_hydrolase"/>
    <property type="match status" value="1"/>
</dbReference>
<keyword evidence="1" id="KW-0378">Hydrolase</keyword>
<dbReference type="GO" id="GO:0016787">
    <property type="term" value="F:hydrolase activity"/>
    <property type="evidence" value="ECO:0007669"/>
    <property type="project" value="UniProtKB-KW"/>
</dbReference>
<dbReference type="SUPFAM" id="SSF53474">
    <property type="entry name" value="alpha/beta-Hydrolases"/>
    <property type="match status" value="1"/>
</dbReference>
<dbReference type="Proteomes" id="UP000193978">
    <property type="component" value="Chromosome"/>
</dbReference>
<reference evidence="1 2" key="1">
    <citation type="submission" date="2017-02" db="EMBL/GenBank/DDBJ databases">
        <authorList>
            <person name="Peterson S.W."/>
        </authorList>
    </citation>
    <scope>NUCLEOTIDE SEQUENCE [LARGE SCALE GENOMIC DNA]</scope>
    <source>
        <strain evidence="1 2">S285</strain>
    </source>
</reference>
<evidence type="ECO:0000313" key="1">
    <source>
        <dbReference type="EMBL" id="ARN80019.1"/>
    </source>
</evidence>
<name>A0A1W6MR99_9HYPH</name>
<evidence type="ECO:0000313" key="2">
    <source>
        <dbReference type="Proteomes" id="UP000193978"/>
    </source>
</evidence>
<dbReference type="InterPro" id="IPR010662">
    <property type="entry name" value="RBBP9/YdeN"/>
</dbReference>
<keyword evidence="2" id="KW-1185">Reference proteome</keyword>
<accession>A0A1W6MR99</accession>
<dbReference type="OrthoDB" id="9804993at2"/>
<proteinExistence type="predicted"/>
<dbReference type="AlphaFoldDB" id="A0A1W6MR99"/>
<dbReference type="STRING" id="655015.B1812_01790"/>